<dbReference type="Proteomes" id="UP000030641">
    <property type="component" value="Unassembled WGS sequence"/>
</dbReference>
<proteinExistence type="predicted"/>
<gene>
    <name evidence="1" type="ORF">AUEXF2481DRAFT_570443</name>
</gene>
<dbReference type="HOGENOM" id="CLU_940040_0_0_1"/>
<sequence length="296" mass="32095">MFIDDIERRMPSLVNEKVHSTCIPALTDVPSPPRSTSSRSTEFTELSEISQELLGQHIEPGLTAYLAIAPNASREQSSYPYSSGSSVSTLTEFTDEGRTHHLPSSPTPGSSSRLTDFIEASKSLRSSSPFGCSTISSLTELTEYDDKPASEQLASPDAISICSTSTFTEFSSLDTTPPSSVFFSTPTSPTTTTKTSVCDLSQRRVKPRTHKNMIRMFDGSEWLPPTLERVQAYISTQGQRRLARSARAVVTQKVGQGSKAAAGYESAILKIDFRVARVSGGQGQSETDCGRSKSRT</sequence>
<reference evidence="1 2" key="1">
    <citation type="journal article" date="2014" name="BMC Genomics">
        <title>Genome sequencing of four Aureobasidium pullulans varieties: biotechnological potential, stress tolerance, and description of new species.</title>
        <authorList>
            <person name="Gostin Ar C."/>
            <person name="Ohm R.A."/>
            <person name="Kogej T."/>
            <person name="Sonjak S."/>
            <person name="Turk M."/>
            <person name="Zajc J."/>
            <person name="Zalar P."/>
            <person name="Grube M."/>
            <person name="Sun H."/>
            <person name="Han J."/>
            <person name="Sharma A."/>
            <person name="Chiniquy J."/>
            <person name="Ngan C.Y."/>
            <person name="Lipzen A."/>
            <person name="Barry K."/>
            <person name="Grigoriev I.V."/>
            <person name="Gunde-Cimerman N."/>
        </authorList>
    </citation>
    <scope>NUCLEOTIDE SEQUENCE [LARGE SCALE GENOMIC DNA]</scope>
    <source>
        <strain evidence="1 2">EXF-2481</strain>
    </source>
</reference>
<dbReference type="OrthoDB" id="3915141at2759"/>
<dbReference type="InParanoid" id="A0A074XY09"/>
<keyword evidence="2" id="KW-1185">Reference proteome</keyword>
<dbReference type="AlphaFoldDB" id="A0A074XY09"/>
<dbReference type="EMBL" id="KL584791">
    <property type="protein sequence ID" value="KEQ90453.1"/>
    <property type="molecule type" value="Genomic_DNA"/>
</dbReference>
<dbReference type="GeneID" id="25369135"/>
<evidence type="ECO:0000313" key="1">
    <source>
        <dbReference type="EMBL" id="KEQ90453.1"/>
    </source>
</evidence>
<dbReference type="RefSeq" id="XP_013338941.1">
    <property type="nucleotide sequence ID" value="XM_013483487.1"/>
</dbReference>
<protein>
    <submittedName>
        <fullName evidence="1">Uncharacterized protein</fullName>
    </submittedName>
</protein>
<organism evidence="1 2">
    <name type="scientific">Aureobasidium subglaciale (strain EXF-2481)</name>
    <name type="common">Aureobasidium pullulans var. subglaciale</name>
    <dbReference type="NCBI Taxonomy" id="1043005"/>
    <lineage>
        <taxon>Eukaryota</taxon>
        <taxon>Fungi</taxon>
        <taxon>Dikarya</taxon>
        <taxon>Ascomycota</taxon>
        <taxon>Pezizomycotina</taxon>
        <taxon>Dothideomycetes</taxon>
        <taxon>Dothideomycetidae</taxon>
        <taxon>Dothideales</taxon>
        <taxon>Saccotheciaceae</taxon>
        <taxon>Aureobasidium</taxon>
    </lineage>
</organism>
<name>A0A074XY09_AURSE</name>
<accession>A0A074XY09</accession>
<evidence type="ECO:0000313" key="2">
    <source>
        <dbReference type="Proteomes" id="UP000030641"/>
    </source>
</evidence>